<evidence type="ECO:0000256" key="7">
    <source>
        <dbReference type="ARBA" id="ARBA00023136"/>
    </source>
</evidence>
<protein>
    <recommendedName>
        <fullName evidence="11">Rod shape-determining protein MreD</fullName>
    </recommendedName>
</protein>
<proteinExistence type="inferred from homology"/>
<dbReference type="InterPro" id="IPR007227">
    <property type="entry name" value="Cell_shape_determining_MreD"/>
</dbReference>
<accession>A8ZU92</accession>
<comment type="similarity">
    <text evidence="2">Belongs to the MreD family.</text>
</comment>
<dbReference type="OrthoDB" id="5419700at2"/>
<evidence type="ECO:0000256" key="2">
    <source>
        <dbReference type="ARBA" id="ARBA00007776"/>
    </source>
</evidence>
<keyword evidence="3" id="KW-1003">Cell membrane</keyword>
<dbReference type="KEGG" id="dol:Dole_0594"/>
<evidence type="ECO:0000256" key="4">
    <source>
        <dbReference type="ARBA" id="ARBA00022692"/>
    </source>
</evidence>
<keyword evidence="10" id="KW-1185">Reference proteome</keyword>
<feature type="transmembrane region" description="Helical" evidence="8">
    <location>
        <begin position="69"/>
        <end position="91"/>
    </location>
</feature>
<keyword evidence="7 8" id="KW-0472">Membrane</keyword>
<keyword evidence="5" id="KW-0133">Cell shape</keyword>
<feature type="transmembrane region" description="Helical" evidence="8">
    <location>
        <begin position="138"/>
        <end position="161"/>
    </location>
</feature>
<dbReference type="RefSeq" id="WP_012174023.1">
    <property type="nucleotide sequence ID" value="NC_009943.1"/>
</dbReference>
<reference evidence="9 10" key="1">
    <citation type="submission" date="2007-10" db="EMBL/GenBank/DDBJ databases">
        <title>Complete sequence of Desulfococcus oleovorans Hxd3.</title>
        <authorList>
            <consortium name="US DOE Joint Genome Institute"/>
            <person name="Copeland A."/>
            <person name="Lucas S."/>
            <person name="Lapidus A."/>
            <person name="Barry K."/>
            <person name="Glavina del Rio T."/>
            <person name="Dalin E."/>
            <person name="Tice H."/>
            <person name="Pitluck S."/>
            <person name="Kiss H."/>
            <person name="Brettin T."/>
            <person name="Bruce D."/>
            <person name="Detter J.C."/>
            <person name="Han C."/>
            <person name="Schmutz J."/>
            <person name="Larimer F."/>
            <person name="Land M."/>
            <person name="Hauser L."/>
            <person name="Kyrpides N."/>
            <person name="Kim E."/>
            <person name="Wawrik B."/>
            <person name="Richardson P."/>
        </authorList>
    </citation>
    <scope>NUCLEOTIDE SEQUENCE [LARGE SCALE GENOMIC DNA]</scope>
    <source>
        <strain evidence="10">DSM 6200 / JCM 39069 / Hxd3</strain>
    </source>
</reference>
<evidence type="ECO:0000256" key="1">
    <source>
        <dbReference type="ARBA" id="ARBA00004651"/>
    </source>
</evidence>
<evidence type="ECO:0000256" key="6">
    <source>
        <dbReference type="ARBA" id="ARBA00022989"/>
    </source>
</evidence>
<evidence type="ECO:0008006" key="11">
    <source>
        <dbReference type="Google" id="ProtNLM"/>
    </source>
</evidence>
<evidence type="ECO:0000313" key="10">
    <source>
        <dbReference type="Proteomes" id="UP000008561"/>
    </source>
</evidence>
<dbReference type="Proteomes" id="UP000008561">
    <property type="component" value="Chromosome"/>
</dbReference>
<comment type="subcellular location">
    <subcellularLocation>
        <location evidence="1">Cell membrane</location>
        <topology evidence="1">Multi-pass membrane protein</topology>
    </subcellularLocation>
</comment>
<dbReference type="GO" id="GO:0008360">
    <property type="term" value="P:regulation of cell shape"/>
    <property type="evidence" value="ECO:0007669"/>
    <property type="project" value="UniProtKB-KW"/>
</dbReference>
<name>A8ZU92_DESOH</name>
<dbReference type="EMBL" id="CP000859">
    <property type="protein sequence ID" value="ABW66404.1"/>
    <property type="molecule type" value="Genomic_DNA"/>
</dbReference>
<sequence length="167" mass="17679">MRYLVCLMVCVLLIVAQSAAPPAYSPLYGLYDWLIPLLIYLAVFRSPVEAGVTALGAGLMMDAVSGGAFGLYLLTYLWIVAGVRISLRFFHGEGVPFLFFAVLAGVLIETLVFWGAGRVAGHAYAFGGSAAGGLARQLVLAGITGPFVVLGFNAVLGQLLIRLDRPV</sequence>
<dbReference type="AlphaFoldDB" id="A8ZU92"/>
<dbReference type="HOGENOM" id="CLU_1591882_0_0_7"/>
<keyword evidence="4 8" id="KW-0812">Transmembrane</keyword>
<dbReference type="STRING" id="96561.Dole_0594"/>
<dbReference type="GO" id="GO:0005886">
    <property type="term" value="C:plasma membrane"/>
    <property type="evidence" value="ECO:0007669"/>
    <property type="project" value="UniProtKB-SubCell"/>
</dbReference>
<organism evidence="9 10">
    <name type="scientific">Desulfosudis oleivorans (strain DSM 6200 / JCM 39069 / Hxd3)</name>
    <name type="common">Desulfococcus oleovorans</name>
    <dbReference type="NCBI Taxonomy" id="96561"/>
    <lineage>
        <taxon>Bacteria</taxon>
        <taxon>Pseudomonadati</taxon>
        <taxon>Thermodesulfobacteriota</taxon>
        <taxon>Desulfobacteria</taxon>
        <taxon>Desulfobacterales</taxon>
        <taxon>Desulfosudaceae</taxon>
        <taxon>Desulfosudis</taxon>
    </lineage>
</organism>
<evidence type="ECO:0000256" key="3">
    <source>
        <dbReference type="ARBA" id="ARBA00022475"/>
    </source>
</evidence>
<feature type="transmembrane region" description="Helical" evidence="8">
    <location>
        <begin position="34"/>
        <end position="57"/>
    </location>
</feature>
<keyword evidence="6 8" id="KW-1133">Transmembrane helix</keyword>
<evidence type="ECO:0000256" key="5">
    <source>
        <dbReference type="ARBA" id="ARBA00022960"/>
    </source>
</evidence>
<evidence type="ECO:0000313" key="9">
    <source>
        <dbReference type="EMBL" id="ABW66404.1"/>
    </source>
</evidence>
<feature type="transmembrane region" description="Helical" evidence="8">
    <location>
        <begin position="97"/>
        <end position="117"/>
    </location>
</feature>
<evidence type="ECO:0000256" key="8">
    <source>
        <dbReference type="SAM" id="Phobius"/>
    </source>
</evidence>
<dbReference type="Pfam" id="PF04093">
    <property type="entry name" value="MreD"/>
    <property type="match status" value="1"/>
</dbReference>
<gene>
    <name evidence="9" type="ordered locus">Dole_0594</name>
</gene>
<dbReference type="eggNOG" id="ENOG50339SP">
    <property type="taxonomic scope" value="Bacteria"/>
</dbReference>